<evidence type="ECO:0000256" key="17">
    <source>
        <dbReference type="ARBA" id="ARBA00041185"/>
    </source>
</evidence>
<dbReference type="GO" id="GO:0008955">
    <property type="term" value="F:peptidoglycan glycosyltransferase activity"/>
    <property type="evidence" value="ECO:0007669"/>
    <property type="project" value="UniProtKB-EC"/>
</dbReference>
<evidence type="ECO:0000256" key="2">
    <source>
        <dbReference type="ARBA" id="ARBA00004752"/>
    </source>
</evidence>
<evidence type="ECO:0000313" key="23">
    <source>
        <dbReference type="Proteomes" id="UP000034498"/>
    </source>
</evidence>
<evidence type="ECO:0000256" key="10">
    <source>
        <dbReference type="ARBA" id="ARBA00022989"/>
    </source>
</evidence>
<feature type="transmembrane region" description="Helical" evidence="21">
    <location>
        <begin position="339"/>
        <end position="360"/>
    </location>
</feature>
<dbReference type="InterPro" id="IPR013437">
    <property type="entry name" value="FtsW"/>
</dbReference>
<dbReference type="NCBIfam" id="TIGR02614">
    <property type="entry name" value="ftsW"/>
    <property type="match status" value="1"/>
</dbReference>
<keyword evidence="5" id="KW-0328">Glycosyltransferase</keyword>
<keyword evidence="13" id="KW-0961">Cell wall biogenesis/degradation</keyword>
<dbReference type="PANTHER" id="PTHR30474:SF2">
    <property type="entry name" value="PEPTIDOGLYCAN GLYCOSYLTRANSFERASE FTSW-RELATED"/>
    <property type="match status" value="1"/>
</dbReference>
<feature type="transmembrane region" description="Helical" evidence="21">
    <location>
        <begin position="164"/>
        <end position="182"/>
    </location>
</feature>
<dbReference type="GO" id="GO:0032153">
    <property type="term" value="C:cell division site"/>
    <property type="evidence" value="ECO:0007669"/>
    <property type="project" value="TreeGrafter"/>
</dbReference>
<feature type="transmembrane region" description="Helical" evidence="21">
    <location>
        <begin position="226"/>
        <end position="245"/>
    </location>
</feature>
<name>A0A0G0K291_9BACT</name>
<evidence type="ECO:0000256" key="8">
    <source>
        <dbReference type="ARBA" id="ARBA00022960"/>
    </source>
</evidence>
<evidence type="ECO:0000256" key="16">
    <source>
        <dbReference type="ARBA" id="ARBA00038053"/>
    </source>
</evidence>
<keyword evidence="4" id="KW-0132">Cell division</keyword>
<dbReference type="AlphaFoldDB" id="A0A0G0K291"/>
<evidence type="ECO:0000256" key="4">
    <source>
        <dbReference type="ARBA" id="ARBA00022618"/>
    </source>
</evidence>
<keyword evidence="12" id="KW-0131">Cell cycle</keyword>
<keyword evidence="9" id="KW-0573">Peptidoglycan synthesis</keyword>
<evidence type="ECO:0000256" key="20">
    <source>
        <dbReference type="ARBA" id="ARBA00049902"/>
    </source>
</evidence>
<evidence type="ECO:0000256" key="5">
    <source>
        <dbReference type="ARBA" id="ARBA00022676"/>
    </source>
</evidence>
<dbReference type="GO" id="GO:0008360">
    <property type="term" value="P:regulation of cell shape"/>
    <property type="evidence" value="ECO:0007669"/>
    <property type="project" value="UniProtKB-KW"/>
</dbReference>
<reference evidence="22 23" key="1">
    <citation type="journal article" date="2015" name="Nature">
        <title>rRNA introns, odd ribosomes, and small enigmatic genomes across a large radiation of phyla.</title>
        <authorList>
            <person name="Brown C.T."/>
            <person name="Hug L.A."/>
            <person name="Thomas B.C."/>
            <person name="Sharon I."/>
            <person name="Castelle C.J."/>
            <person name="Singh A."/>
            <person name="Wilkins M.J."/>
            <person name="Williams K.H."/>
            <person name="Banfield J.F."/>
        </authorList>
    </citation>
    <scope>NUCLEOTIDE SEQUENCE [LARGE SCALE GENOMIC DNA]</scope>
</reference>
<comment type="catalytic activity">
    <reaction evidence="20">
        <text>[GlcNAc-(1-&gt;4)-Mur2Ac(oyl-L-Ala-gamma-D-Glu-L-Lys-D-Ala-D-Ala)](n)-di-trans,octa-cis-undecaprenyl diphosphate + beta-D-GlcNAc-(1-&gt;4)-Mur2Ac(oyl-L-Ala-gamma-D-Glu-L-Lys-D-Ala-D-Ala)-di-trans,octa-cis-undecaprenyl diphosphate = [GlcNAc-(1-&gt;4)-Mur2Ac(oyl-L-Ala-gamma-D-Glu-L-Lys-D-Ala-D-Ala)](n+1)-di-trans,octa-cis-undecaprenyl diphosphate + di-trans,octa-cis-undecaprenyl diphosphate + H(+)</text>
        <dbReference type="Rhea" id="RHEA:23708"/>
        <dbReference type="Rhea" id="RHEA-COMP:9602"/>
        <dbReference type="Rhea" id="RHEA-COMP:9603"/>
        <dbReference type="ChEBI" id="CHEBI:15378"/>
        <dbReference type="ChEBI" id="CHEBI:58405"/>
        <dbReference type="ChEBI" id="CHEBI:60033"/>
        <dbReference type="ChEBI" id="CHEBI:78435"/>
        <dbReference type="EC" id="2.4.99.28"/>
    </reaction>
</comment>
<feature type="transmembrane region" description="Helical" evidence="21">
    <location>
        <begin position="137"/>
        <end position="157"/>
    </location>
</feature>
<evidence type="ECO:0000256" key="3">
    <source>
        <dbReference type="ARBA" id="ARBA00022475"/>
    </source>
</evidence>
<keyword evidence="7 21" id="KW-0812">Transmembrane</keyword>
<dbReference type="Pfam" id="PF01098">
    <property type="entry name" value="FTSW_RODA_SPOVE"/>
    <property type="match status" value="1"/>
</dbReference>
<keyword evidence="11 21" id="KW-0472">Membrane</keyword>
<feature type="transmembrane region" description="Helical" evidence="21">
    <location>
        <begin position="46"/>
        <end position="66"/>
    </location>
</feature>
<dbReference type="PANTHER" id="PTHR30474">
    <property type="entry name" value="CELL CYCLE PROTEIN"/>
    <property type="match status" value="1"/>
</dbReference>
<evidence type="ECO:0000256" key="11">
    <source>
        <dbReference type="ARBA" id="ARBA00023136"/>
    </source>
</evidence>
<comment type="pathway">
    <text evidence="2">Cell wall biogenesis; peptidoglycan biosynthesis.</text>
</comment>
<gene>
    <name evidence="22" type="ORF">US94_C0039G0004</name>
</gene>
<evidence type="ECO:0000256" key="7">
    <source>
        <dbReference type="ARBA" id="ARBA00022692"/>
    </source>
</evidence>
<evidence type="ECO:0000256" key="18">
    <source>
        <dbReference type="ARBA" id="ARBA00041418"/>
    </source>
</evidence>
<proteinExistence type="inferred from homology"/>
<dbReference type="InterPro" id="IPR001182">
    <property type="entry name" value="FtsW/RodA"/>
</dbReference>
<evidence type="ECO:0000256" key="9">
    <source>
        <dbReference type="ARBA" id="ARBA00022984"/>
    </source>
</evidence>
<keyword evidence="8" id="KW-0133">Cell shape</keyword>
<keyword evidence="3" id="KW-1003">Cell membrane</keyword>
<accession>A0A0G0K291</accession>
<dbReference type="GO" id="GO:0015648">
    <property type="term" value="F:lipid-linked peptidoglycan transporter activity"/>
    <property type="evidence" value="ECO:0007669"/>
    <property type="project" value="TreeGrafter"/>
</dbReference>
<keyword evidence="10 21" id="KW-1133">Transmembrane helix</keyword>
<protein>
    <recommendedName>
        <fullName evidence="17">Probable peptidoglycan glycosyltransferase FtsW</fullName>
        <ecNumber evidence="19">2.4.99.28</ecNumber>
    </recommendedName>
    <alternativeName>
        <fullName evidence="18">Cell division protein FtsW</fullName>
    </alternativeName>
    <alternativeName>
        <fullName evidence="15">Cell wall polymerase</fullName>
    </alternativeName>
    <alternativeName>
        <fullName evidence="14">Peptidoglycan polymerase</fullName>
    </alternativeName>
</protein>
<dbReference type="GO" id="GO:0005886">
    <property type="term" value="C:plasma membrane"/>
    <property type="evidence" value="ECO:0007669"/>
    <property type="project" value="UniProtKB-SubCell"/>
</dbReference>
<evidence type="ECO:0000256" key="15">
    <source>
        <dbReference type="ARBA" id="ARBA00033270"/>
    </source>
</evidence>
<evidence type="ECO:0000256" key="13">
    <source>
        <dbReference type="ARBA" id="ARBA00023316"/>
    </source>
</evidence>
<dbReference type="PATRIC" id="fig|1618336.3.peg.553"/>
<evidence type="ECO:0000256" key="19">
    <source>
        <dbReference type="ARBA" id="ARBA00044770"/>
    </source>
</evidence>
<evidence type="ECO:0000256" key="1">
    <source>
        <dbReference type="ARBA" id="ARBA00004651"/>
    </source>
</evidence>
<comment type="caution">
    <text evidence="22">The sequence shown here is derived from an EMBL/GenBank/DDBJ whole genome shotgun (WGS) entry which is preliminary data.</text>
</comment>
<evidence type="ECO:0000256" key="14">
    <source>
        <dbReference type="ARBA" id="ARBA00032370"/>
    </source>
</evidence>
<feature type="transmembrane region" description="Helical" evidence="21">
    <location>
        <begin position="78"/>
        <end position="95"/>
    </location>
</feature>
<dbReference type="GO" id="GO:0051301">
    <property type="term" value="P:cell division"/>
    <property type="evidence" value="ECO:0007669"/>
    <property type="project" value="UniProtKB-KW"/>
</dbReference>
<keyword evidence="6" id="KW-0808">Transferase</keyword>
<organism evidence="22 23">
    <name type="scientific">Berkelbacteria bacterium GW2011_GWB1_38_5</name>
    <dbReference type="NCBI Taxonomy" id="1618336"/>
    <lineage>
        <taxon>Bacteria</taxon>
        <taxon>Candidatus Berkelbacteria</taxon>
    </lineage>
</organism>
<dbReference type="Proteomes" id="UP000034498">
    <property type="component" value="Unassembled WGS sequence"/>
</dbReference>
<sequence length="397" mass="43936">MNKSRSKPDLVFALVVFLLCLFGVVMISSASIVTSQERFGTNYYYATHQLISLIVGLIMMIGAYFIDYRFWKKISLTMFLATLVLLIAVFLPGIGKEFGGAHRWLGVGSALFQPSEIVKLTFIIYLASWLEKKGNQIGNFATGFVPFAFLMLVLGFLIMSQPDLGTFSVIIGTAVVVFFVAGARWTHLTIGGVSLLILIGILIRIEPYRLQRFLVFLNPSAQSLGAAYHINQALIAIGSGGLWGLGFGQSKQKYLYLPQAYSDSIFAIIAEELGFIRSSLVIAVFVFLAFRGRRIIQNAPDTFSRLLATGIVAWIILQMFINIAAMLSLIPLTGVPLPFISYGGSSLIVTLMAVGILLNISKYSNHSSRIYENTFNWRGYGWAYLARHYGRAISPKK</sequence>
<feature type="transmembrane region" description="Helical" evidence="21">
    <location>
        <begin position="188"/>
        <end position="205"/>
    </location>
</feature>
<dbReference type="EMBL" id="LBUX01000039">
    <property type="protein sequence ID" value="KKQ72897.1"/>
    <property type="molecule type" value="Genomic_DNA"/>
</dbReference>
<evidence type="ECO:0000256" key="12">
    <source>
        <dbReference type="ARBA" id="ARBA00023306"/>
    </source>
</evidence>
<feature type="transmembrane region" description="Helical" evidence="21">
    <location>
        <begin position="311"/>
        <end position="333"/>
    </location>
</feature>
<dbReference type="EC" id="2.4.99.28" evidence="19"/>
<evidence type="ECO:0000313" key="22">
    <source>
        <dbReference type="EMBL" id="KKQ72897.1"/>
    </source>
</evidence>
<dbReference type="GO" id="GO:0071555">
    <property type="term" value="P:cell wall organization"/>
    <property type="evidence" value="ECO:0007669"/>
    <property type="project" value="UniProtKB-KW"/>
</dbReference>
<evidence type="ECO:0000256" key="21">
    <source>
        <dbReference type="SAM" id="Phobius"/>
    </source>
</evidence>
<comment type="similarity">
    <text evidence="16">Belongs to the SEDS family. FtsW subfamily.</text>
</comment>
<dbReference type="GO" id="GO:0009252">
    <property type="term" value="P:peptidoglycan biosynthetic process"/>
    <property type="evidence" value="ECO:0007669"/>
    <property type="project" value="UniProtKB-KW"/>
</dbReference>
<feature type="transmembrane region" description="Helical" evidence="21">
    <location>
        <begin position="265"/>
        <end position="290"/>
    </location>
</feature>
<evidence type="ECO:0000256" key="6">
    <source>
        <dbReference type="ARBA" id="ARBA00022679"/>
    </source>
</evidence>
<dbReference type="STRING" id="1618336.US94_C0039G0004"/>
<comment type="subcellular location">
    <subcellularLocation>
        <location evidence="1">Cell membrane</location>
        <topology evidence="1">Multi-pass membrane protein</topology>
    </subcellularLocation>
</comment>